<evidence type="ECO:0000256" key="1">
    <source>
        <dbReference type="ARBA" id="ARBA00004370"/>
    </source>
</evidence>
<dbReference type="GO" id="GO:0097720">
    <property type="term" value="P:calcineurin-mediated signaling"/>
    <property type="evidence" value="ECO:0000315"/>
    <property type="project" value="CGD"/>
</dbReference>
<dbReference type="Proteomes" id="UP000000559">
    <property type="component" value="Chromosome 4"/>
</dbReference>
<comment type="subcellular location">
    <subcellularLocation>
        <location evidence="1">Membrane</location>
    </subcellularLocation>
</comment>
<dbReference type="CGD" id="CAL0000198201">
    <property type="gene designation" value="ERG251"/>
</dbReference>
<sequence>MEVLHQLTTNHTSSLSNLINNHPTSFSSILKEVDITNHSLTYIEKLWASYYIYMNNDILATGLLFFITHELMYFGRCLPWFIIDKTPWFNRYKIQPTKIPTNQEQWECFKTVLKQHFLVEALPIWLFHPVCAKLGITYDVPFPNWKIQAIQIAIFFICEDFWHFVFHSLFHQGWFYKNIHKVHHKYAAPFGLAAEYAHPVEVMALGVGTVGFPILYAYLATVYTNMPPLHLFTLTTWIVLRLFQAVDSHSGYDFPWSLNKFFPLWAGAAHHDEHHHYFIGNYASSFTLWDWLFQTECGTYARKRRERNSRASAESKHKKTL</sequence>
<dbReference type="GO" id="GO:0005789">
    <property type="term" value="C:endoplasmic reticulum membrane"/>
    <property type="evidence" value="ECO:0000318"/>
    <property type="project" value="GO_Central"/>
</dbReference>
<dbReference type="OMA" id="KVHHKYA"/>
<dbReference type="KEGG" id="cal:CAALFM_C401530CA"/>
<dbReference type="GO" id="GO:0006696">
    <property type="term" value="P:ergosterol biosynthetic process"/>
    <property type="evidence" value="ECO:0000315"/>
    <property type="project" value="CGD"/>
</dbReference>
<reference evidence="7 8" key="3">
    <citation type="journal article" date="2013" name="Genome Biol.">
        <title>Assembly of a phased diploid Candida albicans genome facilitates allele-specific measurements and provides a simple model for repeat and indel structure.</title>
        <authorList>
            <person name="Muzzey D."/>
            <person name="Schwartz K."/>
            <person name="Weissman J.S."/>
            <person name="Sherlock G."/>
        </authorList>
    </citation>
    <scope>NUCLEOTIDE SEQUENCE [LARGE SCALE GENOMIC DNA]</scope>
    <source>
        <strain evidence="8">SC5314 / ATCC MYA-2876</strain>
    </source>
</reference>
<evidence type="ECO:0000313" key="7">
    <source>
        <dbReference type="EMBL" id="AOW28934.1"/>
    </source>
</evidence>
<keyword evidence="3" id="KW-1133">Transmembrane helix</keyword>
<dbReference type="STRING" id="237561.A0A1D8PLB5"/>
<dbReference type="eggNOG" id="KOG0873">
    <property type="taxonomic scope" value="Eukaryota"/>
</dbReference>
<dbReference type="Pfam" id="PF04116">
    <property type="entry name" value="FA_hydroxylase"/>
    <property type="match status" value="1"/>
</dbReference>
<dbReference type="GO" id="GO:0005886">
    <property type="term" value="C:plasma membrane"/>
    <property type="evidence" value="ECO:0000314"/>
    <property type="project" value="CGD"/>
</dbReference>
<dbReference type="VEuPathDB" id="FungiDB:C4_01530C_A"/>
<evidence type="ECO:0000256" key="3">
    <source>
        <dbReference type="ARBA" id="ARBA00022989"/>
    </source>
</evidence>
<keyword evidence="4" id="KW-0472">Membrane</keyword>
<evidence type="ECO:0000259" key="5">
    <source>
        <dbReference type="Pfam" id="PF04116"/>
    </source>
</evidence>
<dbReference type="InParanoid" id="A0A1D8PLB5"/>
<dbReference type="GO" id="GO:0005506">
    <property type="term" value="F:iron ion binding"/>
    <property type="evidence" value="ECO:0007669"/>
    <property type="project" value="InterPro"/>
</dbReference>
<feature type="domain" description="Fatty acid hydroxylase" evidence="5">
    <location>
        <begin position="153"/>
        <end position="295"/>
    </location>
</feature>
<evidence type="ECO:0000256" key="2">
    <source>
        <dbReference type="ARBA" id="ARBA00022692"/>
    </source>
</evidence>
<evidence type="ECO:0000313" key="8">
    <source>
        <dbReference type="Proteomes" id="UP000000559"/>
    </source>
</evidence>
<evidence type="ECO:0000313" key="6">
    <source>
        <dbReference type="CGD" id="CAL0000198201"/>
    </source>
</evidence>
<dbReference type="InterPro" id="IPR050307">
    <property type="entry name" value="Sterol_Desaturase_Related"/>
</dbReference>
<accession>A0A1D8PLB5</accession>
<dbReference type="PANTHER" id="PTHR11863">
    <property type="entry name" value="STEROL DESATURASE"/>
    <property type="match status" value="1"/>
</dbReference>
<proteinExistence type="predicted"/>
<reference evidence="7 8" key="1">
    <citation type="journal article" date="2004" name="Proc. Natl. Acad. Sci. U.S.A.">
        <title>The diploid genome sequence of Candida albicans.</title>
        <authorList>
            <person name="Jones T."/>
            <person name="Federspiel N.A."/>
            <person name="Chibana H."/>
            <person name="Dungan J."/>
            <person name="Kalman S."/>
            <person name="Magee B.B."/>
            <person name="Newport G."/>
            <person name="Thorstenson Y.R."/>
            <person name="Agabian N."/>
            <person name="Magee P.T."/>
            <person name="Davis R.W."/>
            <person name="Scherer S."/>
        </authorList>
    </citation>
    <scope>NUCLEOTIDE SEQUENCE [LARGE SCALE GENOMIC DNA]</scope>
    <source>
        <strain evidence="8">SC5314 / ATCC MYA-2876</strain>
    </source>
</reference>
<reference evidence="7 8" key="2">
    <citation type="journal article" date="2007" name="Genome Biol.">
        <title>Assembly of the Candida albicans genome into sixteen supercontigs aligned on the eight chromosomes.</title>
        <authorList>
            <person name="van het Hoog M."/>
            <person name="Rast T.J."/>
            <person name="Martchenko M."/>
            <person name="Grindle S."/>
            <person name="Dignard D."/>
            <person name="Hogues H."/>
            <person name="Cuomo C."/>
            <person name="Berriman M."/>
            <person name="Scherer S."/>
            <person name="Magee B.B."/>
            <person name="Whiteway M."/>
            <person name="Chibana H."/>
            <person name="Nantel A."/>
            <person name="Magee P.T."/>
        </authorList>
    </citation>
    <scope>GENOME REANNOTATION</scope>
    <source>
        <strain evidence="8">SC5314 / ATCC MYA-2876</strain>
    </source>
</reference>
<name>A0A1D8PLB5_CANAL</name>
<dbReference type="GeneID" id="3635716"/>
<keyword evidence="8" id="KW-1185">Reference proteome</keyword>
<dbReference type="EMBL" id="CP017626">
    <property type="protein sequence ID" value="AOW28934.1"/>
    <property type="molecule type" value="Genomic_DNA"/>
</dbReference>
<organism evidence="7 8">
    <name type="scientific">Candida albicans (strain SC5314 / ATCC MYA-2876)</name>
    <name type="common">Yeast</name>
    <dbReference type="NCBI Taxonomy" id="237561"/>
    <lineage>
        <taxon>Eukaryota</taxon>
        <taxon>Fungi</taxon>
        <taxon>Dikarya</taxon>
        <taxon>Ascomycota</taxon>
        <taxon>Saccharomycotina</taxon>
        <taxon>Pichiomycetes</taxon>
        <taxon>Debaryomycetaceae</taxon>
        <taxon>Candida/Lodderomyces clade</taxon>
        <taxon>Candida</taxon>
    </lineage>
</organism>
<protein>
    <submittedName>
        <fullName evidence="7">Erg251p</fullName>
    </submittedName>
</protein>
<evidence type="ECO:0000256" key="4">
    <source>
        <dbReference type="ARBA" id="ARBA00023136"/>
    </source>
</evidence>
<dbReference type="InterPro" id="IPR006694">
    <property type="entry name" value="Fatty_acid_hydroxylase"/>
</dbReference>
<dbReference type="GO" id="GO:0000254">
    <property type="term" value="F:C-4 methylsterol oxidase activity"/>
    <property type="evidence" value="ECO:0000315"/>
    <property type="project" value="CGD"/>
</dbReference>
<dbReference type="GO" id="GO:0071466">
    <property type="term" value="P:cellular response to xenobiotic stimulus"/>
    <property type="evidence" value="ECO:0000315"/>
    <property type="project" value="CGD"/>
</dbReference>
<dbReference type="OrthoDB" id="1658724at2759"/>
<gene>
    <name evidence="6 7" type="primary">ERG251</name>
    <name evidence="7" type="ordered locus">CAALFM_C401530CA</name>
    <name evidence="6" type="ordered locus">orf19.12101</name>
</gene>
<keyword evidence="2" id="KW-0812">Transmembrane</keyword>
<dbReference type="RefSeq" id="XP_722703.1">
    <property type="nucleotide sequence ID" value="XM_717610.1"/>
</dbReference>
<dbReference type="AlphaFoldDB" id="A0A1D8PLB5"/>